<proteinExistence type="predicted"/>
<organism evidence="7 8">
    <name type="scientific">Parambassis ranga</name>
    <name type="common">Indian glassy fish</name>
    <dbReference type="NCBI Taxonomy" id="210632"/>
    <lineage>
        <taxon>Eukaryota</taxon>
        <taxon>Metazoa</taxon>
        <taxon>Chordata</taxon>
        <taxon>Craniata</taxon>
        <taxon>Vertebrata</taxon>
        <taxon>Euteleostomi</taxon>
        <taxon>Actinopterygii</taxon>
        <taxon>Neopterygii</taxon>
        <taxon>Teleostei</taxon>
        <taxon>Neoteleostei</taxon>
        <taxon>Acanthomorphata</taxon>
        <taxon>Ovalentaria</taxon>
        <taxon>Ambassidae</taxon>
        <taxon>Parambassis</taxon>
    </lineage>
</organism>
<dbReference type="Proteomes" id="UP000515145">
    <property type="component" value="Chromosome 16"/>
</dbReference>
<feature type="transmembrane region" description="Helical" evidence="5">
    <location>
        <begin position="22"/>
        <end position="43"/>
    </location>
</feature>
<accession>A0A6P7JY21</accession>
<feature type="transmembrane region" description="Helical" evidence="5">
    <location>
        <begin position="205"/>
        <end position="224"/>
    </location>
</feature>
<dbReference type="Gene3D" id="1.20.1070.10">
    <property type="entry name" value="Rhodopsin 7-helix transmembrane proteins"/>
    <property type="match status" value="1"/>
</dbReference>
<dbReference type="GO" id="GO:0004930">
    <property type="term" value="F:G protein-coupled receptor activity"/>
    <property type="evidence" value="ECO:0007669"/>
    <property type="project" value="TreeGrafter"/>
</dbReference>
<feature type="transmembrane region" description="Helical" evidence="5">
    <location>
        <begin position="255"/>
        <end position="277"/>
    </location>
</feature>
<keyword evidence="3 5" id="KW-1133">Transmembrane helix</keyword>
<keyword evidence="7" id="KW-1185">Reference proteome</keyword>
<dbReference type="GO" id="GO:0005886">
    <property type="term" value="C:plasma membrane"/>
    <property type="evidence" value="ECO:0007669"/>
    <property type="project" value="TreeGrafter"/>
</dbReference>
<dbReference type="RefSeq" id="XP_028281855.1">
    <property type="nucleotide sequence ID" value="XM_028426054.1"/>
</dbReference>
<evidence type="ECO:0000259" key="6">
    <source>
        <dbReference type="PROSITE" id="PS50262"/>
    </source>
</evidence>
<feature type="transmembrane region" description="Helical" evidence="5">
    <location>
        <begin position="289"/>
        <end position="312"/>
    </location>
</feature>
<evidence type="ECO:0000256" key="5">
    <source>
        <dbReference type="SAM" id="Phobius"/>
    </source>
</evidence>
<evidence type="ECO:0000313" key="8">
    <source>
        <dbReference type="RefSeq" id="XP_028281855.1"/>
    </source>
</evidence>
<protein>
    <submittedName>
        <fullName evidence="8">Transmembrane protein 116</fullName>
    </submittedName>
</protein>
<dbReference type="InterPro" id="IPR017452">
    <property type="entry name" value="GPCR_Rhodpsn_7TM"/>
</dbReference>
<dbReference type="InterPro" id="IPR022343">
    <property type="entry name" value="GCR1-cAMP_receptor"/>
</dbReference>
<evidence type="ECO:0000313" key="7">
    <source>
        <dbReference type="Proteomes" id="UP000515145"/>
    </source>
</evidence>
<feature type="transmembrane region" description="Helical" evidence="5">
    <location>
        <begin position="137"/>
        <end position="155"/>
    </location>
</feature>
<evidence type="ECO:0000256" key="1">
    <source>
        <dbReference type="ARBA" id="ARBA00004141"/>
    </source>
</evidence>
<dbReference type="SUPFAM" id="SSF81321">
    <property type="entry name" value="Family A G protein-coupled receptor-like"/>
    <property type="match status" value="1"/>
</dbReference>
<dbReference type="InParanoid" id="A0A6P7JY21"/>
<dbReference type="GO" id="GO:0007189">
    <property type="term" value="P:adenylate cyclase-activating G protein-coupled receptor signaling pathway"/>
    <property type="evidence" value="ECO:0007669"/>
    <property type="project" value="TreeGrafter"/>
</dbReference>
<reference evidence="8" key="1">
    <citation type="submission" date="2025-08" db="UniProtKB">
        <authorList>
            <consortium name="RefSeq"/>
        </authorList>
    </citation>
    <scope>IDENTIFICATION</scope>
</reference>
<feature type="transmembrane region" description="Helical" evidence="5">
    <location>
        <begin position="96"/>
        <end position="116"/>
    </location>
</feature>
<dbReference type="CTD" id="89894"/>
<feature type="domain" description="G-protein coupled receptors family 1 profile" evidence="6">
    <location>
        <begin position="34"/>
        <end position="310"/>
    </location>
</feature>
<dbReference type="FunCoup" id="A0A6P7JY21">
    <property type="interactions" value="505"/>
</dbReference>
<dbReference type="AlphaFoldDB" id="A0A6P7JY21"/>
<dbReference type="PRINTS" id="PR02001">
    <property type="entry name" value="GCR1CAMPR"/>
</dbReference>
<dbReference type="OrthoDB" id="10070607at2759"/>
<keyword evidence="4 5" id="KW-0472">Membrane</keyword>
<feature type="transmembrane region" description="Helical" evidence="5">
    <location>
        <begin position="55"/>
        <end position="76"/>
    </location>
</feature>
<sequence length="351" mass="39515">MSSAQNTTGAQDWSDVYEAVQWIQVVMAGFSVLGSGSIVCLLSQRLRRRPELQPLFLLSVSDLLLAACWLVGAALYSQHSCSLSRYCYNLHTVEQILYMASFLYTLNYVWTLFTAIREKYDSFQDGYPVQVYNRVSTPAKITALLSCVLPVLLMVPMSVLGNISQCQANYSEPYRCLLMHTGALFLTREEQQPISTCSVLNTVNIVIFLTAFLVTLLGITVFVVKARRIYRRVVTSHGYLGSEQRASFCVLDRRMLLYPLVFIICWGPAVSLAFLSVVKPSVTQGKAGVVLYISEALTSASQGFFNSLVYGWTHLTFRRATMAAFRRDVDTQTPLLRKQKKRCYQSLRSVC</sequence>
<evidence type="ECO:0000256" key="2">
    <source>
        <dbReference type="ARBA" id="ARBA00022692"/>
    </source>
</evidence>
<gene>
    <name evidence="8" type="primary">tmem116</name>
</gene>
<dbReference type="PANTHER" id="PTHR23112">
    <property type="entry name" value="G PROTEIN-COUPLED RECEPTOR 157-RELATED"/>
    <property type="match status" value="1"/>
</dbReference>
<dbReference type="PROSITE" id="PS50262">
    <property type="entry name" value="G_PROTEIN_RECEP_F1_2"/>
    <property type="match status" value="1"/>
</dbReference>
<keyword evidence="2 5" id="KW-0812">Transmembrane</keyword>
<dbReference type="GeneID" id="114448848"/>
<comment type="subcellular location">
    <subcellularLocation>
        <location evidence="1">Membrane</location>
        <topology evidence="1">Multi-pass membrane protein</topology>
    </subcellularLocation>
</comment>
<name>A0A6P7JY21_9TELE</name>
<dbReference type="PANTHER" id="PTHR23112:SF0">
    <property type="entry name" value="TRANSMEMBRANE PROTEIN 116"/>
    <property type="match status" value="1"/>
</dbReference>
<evidence type="ECO:0000256" key="3">
    <source>
        <dbReference type="ARBA" id="ARBA00022989"/>
    </source>
</evidence>
<evidence type="ECO:0000256" key="4">
    <source>
        <dbReference type="ARBA" id="ARBA00023136"/>
    </source>
</evidence>